<keyword evidence="4" id="KW-1185">Reference proteome</keyword>
<name>A0AA37NYY6_9PEZI</name>
<feature type="region of interest" description="Disordered" evidence="1">
    <location>
        <begin position="31"/>
        <end position="60"/>
    </location>
</feature>
<organism evidence="3 4">
    <name type="scientific">Colletotrichum spaethianum</name>
    <dbReference type="NCBI Taxonomy" id="700344"/>
    <lineage>
        <taxon>Eukaryota</taxon>
        <taxon>Fungi</taxon>
        <taxon>Dikarya</taxon>
        <taxon>Ascomycota</taxon>
        <taxon>Pezizomycotina</taxon>
        <taxon>Sordariomycetes</taxon>
        <taxon>Hypocreomycetidae</taxon>
        <taxon>Glomerellales</taxon>
        <taxon>Glomerellaceae</taxon>
        <taxon>Colletotrichum</taxon>
        <taxon>Colletotrichum spaethianum species complex</taxon>
    </lineage>
</organism>
<evidence type="ECO:0000256" key="1">
    <source>
        <dbReference type="SAM" id="MobiDB-lite"/>
    </source>
</evidence>
<dbReference type="RefSeq" id="XP_049129082.1">
    <property type="nucleotide sequence ID" value="XM_049273125.1"/>
</dbReference>
<accession>A0AA37NYY6</accession>
<dbReference type="EMBL" id="BQXU01000017">
    <property type="protein sequence ID" value="GKT46732.1"/>
    <property type="molecule type" value="Genomic_DNA"/>
</dbReference>
<dbReference type="GeneID" id="73327715"/>
<keyword evidence="2" id="KW-0732">Signal</keyword>
<feature type="signal peptide" evidence="2">
    <location>
        <begin position="1"/>
        <end position="22"/>
    </location>
</feature>
<gene>
    <name evidence="3" type="ORF">ColSpa_06913</name>
</gene>
<evidence type="ECO:0000256" key="2">
    <source>
        <dbReference type="SAM" id="SignalP"/>
    </source>
</evidence>
<feature type="chain" id="PRO_5041220643" evidence="2">
    <location>
        <begin position="23"/>
        <end position="136"/>
    </location>
</feature>
<evidence type="ECO:0000313" key="4">
    <source>
        <dbReference type="Proteomes" id="UP001055115"/>
    </source>
</evidence>
<reference evidence="3 4" key="1">
    <citation type="submission" date="2022-03" db="EMBL/GenBank/DDBJ databases">
        <title>Genome data of Colletotrichum spp.</title>
        <authorList>
            <person name="Utami Y.D."/>
            <person name="Hiruma K."/>
        </authorList>
    </citation>
    <scope>NUCLEOTIDE SEQUENCE [LARGE SCALE GENOMIC DNA]</scope>
    <source>
        <strain evidence="3 4">MAFF 239500</strain>
    </source>
</reference>
<protein>
    <submittedName>
        <fullName evidence="3">Uncharacterized protein</fullName>
    </submittedName>
</protein>
<proteinExistence type="predicted"/>
<comment type="caution">
    <text evidence="3">The sequence shown here is derived from an EMBL/GenBank/DDBJ whole genome shotgun (WGS) entry which is preliminary data.</text>
</comment>
<dbReference type="Proteomes" id="UP001055115">
    <property type="component" value="Unassembled WGS sequence"/>
</dbReference>
<dbReference type="AlphaFoldDB" id="A0AA37NYY6"/>
<sequence length="136" mass="14453">MKIQSVLLPLGGLLLSSTTATAHVSHIRSELPAPTNSLGDRLRQTVKGPDPRPTSRPEAWGLDTDIDVQSQEKETCGYFSTNGALATVTCTGSGSSVLSCKGTGKWLCGGRYTSCLEPTAPLCKLNSDLHSKTMCW</sequence>
<evidence type="ECO:0000313" key="3">
    <source>
        <dbReference type="EMBL" id="GKT46732.1"/>
    </source>
</evidence>